<organism evidence="1 2">
    <name type="scientific">Chitinophaga polysaccharea</name>
    <dbReference type="NCBI Taxonomy" id="1293035"/>
    <lineage>
        <taxon>Bacteria</taxon>
        <taxon>Pseudomonadati</taxon>
        <taxon>Bacteroidota</taxon>
        <taxon>Chitinophagia</taxon>
        <taxon>Chitinophagales</taxon>
        <taxon>Chitinophagaceae</taxon>
        <taxon>Chitinophaga</taxon>
    </lineage>
</organism>
<proteinExistence type="predicted"/>
<dbReference type="OrthoDB" id="1446758at2"/>
<accession>A0A561Q4Z5</accession>
<evidence type="ECO:0000313" key="1">
    <source>
        <dbReference type="EMBL" id="TWF45428.1"/>
    </source>
</evidence>
<name>A0A561Q4Z5_9BACT</name>
<gene>
    <name evidence="1" type="ORF">FHW36_1011359</name>
</gene>
<comment type="caution">
    <text evidence="1">The sequence shown here is derived from an EMBL/GenBank/DDBJ whole genome shotgun (WGS) entry which is preliminary data.</text>
</comment>
<dbReference type="EMBL" id="VIWO01000001">
    <property type="protein sequence ID" value="TWF45428.1"/>
    <property type="molecule type" value="Genomic_DNA"/>
</dbReference>
<dbReference type="Proteomes" id="UP000320811">
    <property type="component" value="Unassembled WGS sequence"/>
</dbReference>
<evidence type="ECO:0008006" key="3">
    <source>
        <dbReference type="Google" id="ProtNLM"/>
    </source>
</evidence>
<dbReference type="RefSeq" id="WP_145664329.1">
    <property type="nucleotide sequence ID" value="NZ_VIWO01000001.1"/>
</dbReference>
<sequence length="84" mass="9792">MNTSEVVEIIRTTLELSKQEMSNLLGIPGKRYARYESGVLIPDDFFYERMETLYGINMQPPGIVFIQPEKLKPAVYEQLRRLLL</sequence>
<dbReference type="AlphaFoldDB" id="A0A561Q4Z5"/>
<protein>
    <recommendedName>
        <fullName evidence="3">HTH cro/C1-type domain-containing protein</fullName>
    </recommendedName>
</protein>
<dbReference type="GO" id="GO:0003677">
    <property type="term" value="F:DNA binding"/>
    <property type="evidence" value="ECO:0007669"/>
    <property type="project" value="InterPro"/>
</dbReference>
<keyword evidence="2" id="KW-1185">Reference proteome</keyword>
<evidence type="ECO:0000313" key="2">
    <source>
        <dbReference type="Proteomes" id="UP000320811"/>
    </source>
</evidence>
<dbReference type="InterPro" id="IPR010982">
    <property type="entry name" value="Lambda_DNA-bd_dom_sf"/>
</dbReference>
<dbReference type="SUPFAM" id="SSF47413">
    <property type="entry name" value="lambda repressor-like DNA-binding domains"/>
    <property type="match status" value="1"/>
</dbReference>
<reference evidence="1 2" key="1">
    <citation type="submission" date="2019-06" db="EMBL/GenBank/DDBJ databases">
        <title>Sorghum-associated microbial communities from plants grown in Nebraska, USA.</title>
        <authorList>
            <person name="Schachtman D."/>
        </authorList>
    </citation>
    <scope>NUCLEOTIDE SEQUENCE [LARGE SCALE GENOMIC DNA]</scope>
    <source>
        <strain evidence="1 2">1209</strain>
    </source>
</reference>